<evidence type="ECO:0000313" key="1">
    <source>
        <dbReference type="EMBL" id="KAA9034566.1"/>
    </source>
</evidence>
<dbReference type="AlphaFoldDB" id="A0A5J5IF29"/>
<dbReference type="EMBL" id="VYQF01000014">
    <property type="protein sequence ID" value="KAA9034566.1"/>
    <property type="molecule type" value="Genomic_DNA"/>
</dbReference>
<dbReference type="Proteomes" id="UP000326903">
    <property type="component" value="Unassembled WGS sequence"/>
</dbReference>
<accession>A0A5J5IF29</accession>
<protein>
    <submittedName>
        <fullName evidence="1">Uncharacterized protein</fullName>
    </submittedName>
</protein>
<reference evidence="1 2" key="1">
    <citation type="submission" date="2019-09" db="EMBL/GenBank/DDBJ databases">
        <title>Draft genome sequence of Ginsengibacter sp. BR5-29.</title>
        <authorList>
            <person name="Im W.-T."/>
        </authorList>
    </citation>
    <scope>NUCLEOTIDE SEQUENCE [LARGE SCALE GENOMIC DNA]</scope>
    <source>
        <strain evidence="1 2">BR5-29</strain>
    </source>
</reference>
<gene>
    <name evidence="1" type="ORF">FW778_22275</name>
</gene>
<organism evidence="1 2">
    <name type="scientific">Ginsengibacter hankyongi</name>
    <dbReference type="NCBI Taxonomy" id="2607284"/>
    <lineage>
        <taxon>Bacteria</taxon>
        <taxon>Pseudomonadati</taxon>
        <taxon>Bacteroidota</taxon>
        <taxon>Chitinophagia</taxon>
        <taxon>Chitinophagales</taxon>
        <taxon>Chitinophagaceae</taxon>
        <taxon>Ginsengibacter</taxon>
    </lineage>
</organism>
<comment type="caution">
    <text evidence="1">The sequence shown here is derived from an EMBL/GenBank/DDBJ whole genome shotgun (WGS) entry which is preliminary data.</text>
</comment>
<evidence type="ECO:0000313" key="2">
    <source>
        <dbReference type="Proteomes" id="UP000326903"/>
    </source>
</evidence>
<proteinExistence type="predicted"/>
<name>A0A5J5IF29_9BACT</name>
<keyword evidence="2" id="KW-1185">Reference proteome</keyword>
<dbReference type="RefSeq" id="WP_150417113.1">
    <property type="nucleotide sequence ID" value="NZ_VYQF01000014.1"/>
</dbReference>
<sequence>MSDDFIEWSATRKLTENDFIIKTKDLQSNTSFAQFYMDYQVSGFSFMSNNFNKKVRLVLNINNSLFDIQAEPSPT</sequence>